<dbReference type="EMBL" id="JBHUFV010000003">
    <property type="protein sequence ID" value="MFD1929884.1"/>
    <property type="molecule type" value="Genomic_DNA"/>
</dbReference>
<reference evidence="3" key="1">
    <citation type="journal article" date="2019" name="Int. J. Syst. Evol. Microbiol.">
        <title>The Global Catalogue of Microorganisms (GCM) 10K type strain sequencing project: providing services to taxonomists for standard genome sequencing and annotation.</title>
        <authorList>
            <consortium name="The Broad Institute Genomics Platform"/>
            <consortium name="The Broad Institute Genome Sequencing Center for Infectious Disease"/>
            <person name="Wu L."/>
            <person name="Ma J."/>
        </authorList>
    </citation>
    <scope>NUCLEOTIDE SEQUENCE [LARGE SCALE GENOMIC DNA]</scope>
    <source>
        <strain evidence="3">ICMP 6774ER</strain>
    </source>
</reference>
<evidence type="ECO:0000256" key="1">
    <source>
        <dbReference type="SAM" id="MobiDB-lite"/>
    </source>
</evidence>
<name>A0ABW4SLM4_9ACTN</name>
<gene>
    <name evidence="2" type="ORF">ACFSKW_00190</name>
</gene>
<comment type="caution">
    <text evidence="2">The sequence shown here is derived from an EMBL/GenBank/DDBJ whole genome shotgun (WGS) entry which is preliminary data.</text>
</comment>
<protein>
    <submittedName>
        <fullName evidence="2">Uncharacterized protein</fullName>
    </submittedName>
</protein>
<dbReference type="RefSeq" id="WP_379567777.1">
    <property type="nucleotide sequence ID" value="NZ_JBHUFV010000003.1"/>
</dbReference>
<keyword evidence="3" id="KW-1185">Reference proteome</keyword>
<evidence type="ECO:0000313" key="2">
    <source>
        <dbReference type="EMBL" id="MFD1929884.1"/>
    </source>
</evidence>
<evidence type="ECO:0000313" key="3">
    <source>
        <dbReference type="Proteomes" id="UP001597368"/>
    </source>
</evidence>
<dbReference type="Proteomes" id="UP001597368">
    <property type="component" value="Unassembled WGS sequence"/>
</dbReference>
<proteinExistence type="predicted"/>
<accession>A0ABW4SLM4</accession>
<organism evidence="2 3">
    <name type="scientific">Nonomuraea mangrovi</name>
    <dbReference type="NCBI Taxonomy" id="2316207"/>
    <lineage>
        <taxon>Bacteria</taxon>
        <taxon>Bacillati</taxon>
        <taxon>Actinomycetota</taxon>
        <taxon>Actinomycetes</taxon>
        <taxon>Streptosporangiales</taxon>
        <taxon>Streptosporangiaceae</taxon>
        <taxon>Nonomuraea</taxon>
    </lineage>
</organism>
<sequence length="74" mass="8078">MAIARTGLADVRAHGGALDMDVIGGVTNAEPREDQMPIVRRGLSPGPTSRKRMDRHLARQSRVEFVEFAHGVGR</sequence>
<feature type="region of interest" description="Disordered" evidence="1">
    <location>
        <begin position="28"/>
        <end position="57"/>
    </location>
</feature>